<dbReference type="OMA" id="QYKFRPN"/>
<comment type="similarity">
    <text evidence="7">Belongs to the glycosyltransferase 28 family.</text>
</comment>
<evidence type="ECO:0000256" key="7">
    <source>
        <dbReference type="RuleBase" id="RU362128"/>
    </source>
</evidence>
<feature type="domain" description="Glycosyl transferase family 28 C-terminal" evidence="8">
    <location>
        <begin position="8"/>
        <end position="162"/>
    </location>
</feature>
<dbReference type="EC" id="2.4.1.141" evidence="2 7"/>
<dbReference type="HOGENOM" id="CLU_085408_2_1_1"/>
<dbReference type="STRING" id="675120.N1PWD3"/>
<accession>N1PWD3</accession>
<proteinExistence type="inferred from homology"/>
<dbReference type="PANTHER" id="PTHR47043:SF1">
    <property type="entry name" value="UDP-N-ACETYLGLUCOSAMINE TRANSFERASE SUBUNIT ALG13"/>
    <property type="match status" value="1"/>
</dbReference>
<comment type="catalytic activity">
    <reaction evidence="6">
        <text>an N-acetyl-alpha-D-glucosaminyl-diphospho-di-trans,poly-cis-dolichol + UDP-N-acetyl-alpha-D-glucosamine = an N,N'-diacetylchitobiosyl-diphospho-di-trans,poly-cis-dolichol + UDP + H(+)</text>
        <dbReference type="Rhea" id="RHEA:23380"/>
        <dbReference type="Rhea" id="RHEA-COMP:19507"/>
        <dbReference type="Rhea" id="RHEA-COMP:19510"/>
        <dbReference type="ChEBI" id="CHEBI:15378"/>
        <dbReference type="ChEBI" id="CHEBI:57269"/>
        <dbReference type="ChEBI" id="CHEBI:57705"/>
        <dbReference type="ChEBI" id="CHEBI:58223"/>
        <dbReference type="ChEBI" id="CHEBI:58427"/>
        <dbReference type="EC" id="2.4.1.141"/>
    </reaction>
</comment>
<dbReference type="PANTHER" id="PTHR47043">
    <property type="entry name" value="UDP-N-ACETYLGLUCOSAMINE TRANSFERASE SUBUNIT ALG13"/>
    <property type="match status" value="1"/>
</dbReference>
<comment type="subunit">
    <text evidence="1 7">Heterodimer with ALG14 to form a functional enzyme.</text>
</comment>
<reference evidence="9 10" key="2">
    <citation type="journal article" date="2012" name="PLoS Pathog.">
        <title>Diverse lifestyles and strategies of plant pathogenesis encoded in the genomes of eighteen Dothideomycetes fungi.</title>
        <authorList>
            <person name="Ohm R.A."/>
            <person name="Feau N."/>
            <person name="Henrissat B."/>
            <person name="Schoch C.L."/>
            <person name="Horwitz B.A."/>
            <person name="Barry K.W."/>
            <person name="Condon B.J."/>
            <person name="Copeland A.C."/>
            <person name="Dhillon B."/>
            <person name="Glaser F."/>
            <person name="Hesse C.N."/>
            <person name="Kosti I."/>
            <person name="LaButti K."/>
            <person name="Lindquist E.A."/>
            <person name="Lucas S."/>
            <person name="Salamov A.A."/>
            <person name="Bradshaw R.E."/>
            <person name="Ciuffetti L."/>
            <person name="Hamelin R.C."/>
            <person name="Kema G.H.J."/>
            <person name="Lawrence C."/>
            <person name="Scott J.A."/>
            <person name="Spatafora J.W."/>
            <person name="Turgeon B.G."/>
            <person name="de Wit P.J.G.M."/>
            <person name="Zhong S."/>
            <person name="Goodwin S.B."/>
            <person name="Grigoriev I.V."/>
        </authorList>
    </citation>
    <scope>NUCLEOTIDE SEQUENCE [LARGE SCALE GENOMIC DNA]</scope>
    <source>
        <strain evidence="10">NZE10 / CBS 128990</strain>
    </source>
</reference>
<comment type="function">
    <text evidence="4 7">Involved in protein N-glycosylation. Essential for the second step of the dolichol-linked oligosaccharide pathway.</text>
</comment>
<comment type="subcellular location">
    <subcellularLocation>
        <location evidence="7">Endoplasmic reticulum</location>
    </subcellularLocation>
</comment>
<evidence type="ECO:0000313" key="9">
    <source>
        <dbReference type="EMBL" id="EME46670.1"/>
    </source>
</evidence>
<dbReference type="Pfam" id="PF04101">
    <property type="entry name" value="Glyco_tran_28_C"/>
    <property type="match status" value="1"/>
</dbReference>
<evidence type="ECO:0000256" key="5">
    <source>
        <dbReference type="ARBA" id="ARBA00032061"/>
    </source>
</evidence>
<keyword evidence="7 9" id="KW-0808">Transferase</keyword>
<dbReference type="GO" id="GO:0043541">
    <property type="term" value="C:UDP-N-acetylglucosamine transferase complex"/>
    <property type="evidence" value="ECO:0007669"/>
    <property type="project" value="TreeGrafter"/>
</dbReference>
<dbReference type="OrthoDB" id="110914at2759"/>
<keyword evidence="7" id="KW-0256">Endoplasmic reticulum</keyword>
<evidence type="ECO:0000256" key="1">
    <source>
        <dbReference type="ARBA" id="ARBA00011198"/>
    </source>
</evidence>
<name>N1PWD3_DOTSN</name>
<dbReference type="GO" id="GO:0004577">
    <property type="term" value="F:N-acetylglucosaminyldiphosphodolichol N-acetylglucosaminyltransferase activity"/>
    <property type="evidence" value="ECO:0007669"/>
    <property type="project" value="UniProtKB-EC"/>
</dbReference>
<evidence type="ECO:0000313" key="10">
    <source>
        <dbReference type="Proteomes" id="UP000016933"/>
    </source>
</evidence>
<dbReference type="EMBL" id="KB446537">
    <property type="protein sequence ID" value="EME46670.1"/>
    <property type="molecule type" value="Genomic_DNA"/>
</dbReference>
<dbReference type="InterPro" id="IPR007235">
    <property type="entry name" value="Glyco_trans_28_C"/>
</dbReference>
<gene>
    <name evidence="7" type="primary">ALG13</name>
    <name evidence="9" type="ORF">DOTSEDRAFT_149072</name>
</gene>
<evidence type="ECO:0000256" key="2">
    <source>
        <dbReference type="ARBA" id="ARBA00012614"/>
    </source>
</evidence>
<dbReference type="AlphaFoldDB" id="N1PWD3"/>
<evidence type="ECO:0000256" key="6">
    <source>
        <dbReference type="ARBA" id="ARBA00048184"/>
    </source>
</evidence>
<dbReference type="Proteomes" id="UP000016933">
    <property type="component" value="Unassembled WGS sequence"/>
</dbReference>
<dbReference type="SUPFAM" id="SSF53756">
    <property type="entry name" value="UDP-Glycosyltransferase/glycogen phosphorylase"/>
    <property type="match status" value="1"/>
</dbReference>
<evidence type="ECO:0000256" key="3">
    <source>
        <dbReference type="ARBA" id="ARBA00017468"/>
    </source>
</evidence>
<dbReference type="GO" id="GO:0006488">
    <property type="term" value="P:dolichol-linked oligosaccharide biosynthetic process"/>
    <property type="evidence" value="ECO:0007669"/>
    <property type="project" value="TreeGrafter"/>
</dbReference>
<keyword evidence="10" id="KW-1185">Reference proteome</keyword>
<dbReference type="InterPro" id="IPR052474">
    <property type="entry name" value="UDP-GlcNAc_transferase"/>
</dbReference>
<protein>
    <recommendedName>
        <fullName evidence="3 7">UDP-N-acetylglucosamine transferase subunit ALG13</fullName>
        <ecNumber evidence="2 7">2.4.1.141</ecNumber>
    </recommendedName>
    <alternativeName>
        <fullName evidence="5 7">Asparagine-linked glycosylation protein 13</fullName>
    </alternativeName>
</protein>
<dbReference type="eggNOG" id="KOG3349">
    <property type="taxonomic scope" value="Eukaryota"/>
</dbReference>
<keyword evidence="7" id="KW-0328">Glycosyltransferase</keyword>
<sequence>MTPNNNKTCFVTIGATASFAGLIEDVISEHFFRALEVQGYTDLLVQYGQDGQELYESCIAAAKNTESGSVIKVTGFALDKQGLERYMIQAKGSRNEGHEGVVISHAGSGTILDALRISVPLIVVPNEELLDNHQVELAEALAEQEYVVHGRLKQLAKALKDAEVLRKKSREWPPPNSGYHRQYKSLKTVIDDEMGFLD</sequence>
<evidence type="ECO:0000259" key="8">
    <source>
        <dbReference type="Pfam" id="PF04101"/>
    </source>
</evidence>
<organism evidence="9 10">
    <name type="scientific">Dothistroma septosporum (strain NZE10 / CBS 128990)</name>
    <name type="common">Red band needle blight fungus</name>
    <name type="synonym">Mycosphaerella pini</name>
    <dbReference type="NCBI Taxonomy" id="675120"/>
    <lineage>
        <taxon>Eukaryota</taxon>
        <taxon>Fungi</taxon>
        <taxon>Dikarya</taxon>
        <taxon>Ascomycota</taxon>
        <taxon>Pezizomycotina</taxon>
        <taxon>Dothideomycetes</taxon>
        <taxon>Dothideomycetidae</taxon>
        <taxon>Mycosphaerellales</taxon>
        <taxon>Mycosphaerellaceae</taxon>
        <taxon>Dothistroma</taxon>
    </lineage>
</organism>
<dbReference type="Gene3D" id="3.40.50.2000">
    <property type="entry name" value="Glycogen Phosphorylase B"/>
    <property type="match status" value="1"/>
</dbReference>
<evidence type="ECO:0000256" key="4">
    <source>
        <dbReference type="ARBA" id="ARBA00024804"/>
    </source>
</evidence>
<reference evidence="10" key="1">
    <citation type="journal article" date="2012" name="PLoS Genet.">
        <title>The genomes of the fungal plant pathogens Cladosporium fulvum and Dothistroma septosporum reveal adaptation to different hosts and lifestyles but also signatures of common ancestry.</title>
        <authorList>
            <person name="de Wit P.J.G.M."/>
            <person name="van der Burgt A."/>
            <person name="Oekmen B."/>
            <person name="Stergiopoulos I."/>
            <person name="Abd-Elsalam K.A."/>
            <person name="Aerts A.L."/>
            <person name="Bahkali A.H."/>
            <person name="Beenen H.G."/>
            <person name="Chettri P."/>
            <person name="Cox M.P."/>
            <person name="Datema E."/>
            <person name="de Vries R.P."/>
            <person name="Dhillon B."/>
            <person name="Ganley A.R."/>
            <person name="Griffiths S.A."/>
            <person name="Guo Y."/>
            <person name="Hamelin R.C."/>
            <person name="Henrissat B."/>
            <person name="Kabir M.S."/>
            <person name="Jashni M.K."/>
            <person name="Kema G."/>
            <person name="Klaubauf S."/>
            <person name="Lapidus A."/>
            <person name="Levasseur A."/>
            <person name="Lindquist E."/>
            <person name="Mehrabi R."/>
            <person name="Ohm R.A."/>
            <person name="Owen T.J."/>
            <person name="Salamov A."/>
            <person name="Schwelm A."/>
            <person name="Schijlen E."/>
            <person name="Sun H."/>
            <person name="van den Burg H.A."/>
            <person name="van Ham R.C.H.J."/>
            <person name="Zhang S."/>
            <person name="Goodwin S.B."/>
            <person name="Grigoriev I.V."/>
            <person name="Collemare J."/>
            <person name="Bradshaw R.E."/>
        </authorList>
    </citation>
    <scope>NUCLEOTIDE SEQUENCE [LARGE SCALE GENOMIC DNA]</scope>
    <source>
        <strain evidence="10">NZE10 / CBS 128990</strain>
    </source>
</reference>